<sequence>MADRISNAFGWLRRSLLLAAESRATLELAGLAAGWALLANTPRGDGHPVLVVPEFLTGDGATWPLRRFLADRGYAVYGWEQGFNLGPRPDVMSALQARIGLLADLHGTRVSLVGVSIGGIYAREAAKSRAASVRTVVTLGSPTRPVAEDALSESAPSTLVEALRLAVGTMRERISKAPPVPTTALYSRTDGLVSWRACLEAEGPMHESVEIFSSHLGMAHNPLALMVIADRLAQAEGLWRPYRPRGFEALLGPGSAPPPAASSISQG</sequence>
<name>A0A418WFC5_9PROT</name>
<dbReference type="Gene3D" id="3.40.50.1820">
    <property type="entry name" value="alpha/beta hydrolase"/>
    <property type="match status" value="1"/>
</dbReference>
<protein>
    <submittedName>
        <fullName evidence="1">Alpha/beta hydrolase</fullName>
    </submittedName>
</protein>
<dbReference type="EMBL" id="QYUK01000011">
    <property type="protein sequence ID" value="RJF88735.1"/>
    <property type="molecule type" value="Genomic_DNA"/>
</dbReference>
<accession>A0A418WFC5</accession>
<dbReference type="RefSeq" id="WP_119779490.1">
    <property type="nucleotide sequence ID" value="NZ_QYUK01000011.1"/>
</dbReference>
<organism evidence="1 2">
    <name type="scientific">Oleomonas cavernae</name>
    <dbReference type="NCBI Taxonomy" id="2320859"/>
    <lineage>
        <taxon>Bacteria</taxon>
        <taxon>Pseudomonadati</taxon>
        <taxon>Pseudomonadota</taxon>
        <taxon>Alphaproteobacteria</taxon>
        <taxon>Acetobacterales</taxon>
        <taxon>Acetobacteraceae</taxon>
        <taxon>Oleomonas</taxon>
    </lineage>
</organism>
<comment type="caution">
    <text evidence="1">The sequence shown here is derived from an EMBL/GenBank/DDBJ whole genome shotgun (WGS) entry which is preliminary data.</text>
</comment>
<gene>
    <name evidence="1" type="ORF">D3874_18525</name>
</gene>
<dbReference type="InterPro" id="IPR029058">
    <property type="entry name" value="AB_hydrolase_fold"/>
</dbReference>
<dbReference type="GO" id="GO:0016787">
    <property type="term" value="F:hydrolase activity"/>
    <property type="evidence" value="ECO:0007669"/>
    <property type="project" value="UniProtKB-KW"/>
</dbReference>
<dbReference type="SUPFAM" id="SSF53474">
    <property type="entry name" value="alpha/beta-Hydrolases"/>
    <property type="match status" value="1"/>
</dbReference>
<evidence type="ECO:0000313" key="1">
    <source>
        <dbReference type="EMBL" id="RJF88735.1"/>
    </source>
</evidence>
<dbReference type="OrthoDB" id="7389193at2"/>
<dbReference type="Proteomes" id="UP000284605">
    <property type="component" value="Unassembled WGS sequence"/>
</dbReference>
<proteinExistence type="predicted"/>
<evidence type="ECO:0000313" key="2">
    <source>
        <dbReference type="Proteomes" id="UP000284605"/>
    </source>
</evidence>
<reference evidence="1 2" key="1">
    <citation type="submission" date="2018-09" db="EMBL/GenBank/DDBJ databases">
        <authorList>
            <person name="Zhu H."/>
        </authorList>
    </citation>
    <scope>NUCLEOTIDE SEQUENCE [LARGE SCALE GENOMIC DNA]</scope>
    <source>
        <strain evidence="1 2">K1W22B-8</strain>
    </source>
</reference>
<dbReference type="AlphaFoldDB" id="A0A418WFC5"/>
<keyword evidence="1" id="KW-0378">Hydrolase</keyword>
<keyword evidence="2" id="KW-1185">Reference proteome</keyword>